<proteinExistence type="predicted"/>
<dbReference type="PROSITE" id="PS50082">
    <property type="entry name" value="WD_REPEATS_2"/>
    <property type="match status" value="1"/>
</dbReference>
<dbReference type="SMART" id="SM00530">
    <property type="entry name" value="HTH_XRE"/>
    <property type="match status" value="1"/>
</dbReference>
<organism evidence="3 4">
    <name type="scientific">Nonomuraea rosea</name>
    <dbReference type="NCBI Taxonomy" id="638574"/>
    <lineage>
        <taxon>Bacteria</taxon>
        <taxon>Bacillati</taxon>
        <taxon>Actinomycetota</taxon>
        <taxon>Actinomycetes</taxon>
        <taxon>Streptosporangiales</taxon>
        <taxon>Streptosporangiaceae</taxon>
        <taxon>Nonomuraea</taxon>
    </lineage>
</organism>
<feature type="domain" description="HTH cro/C1-type" evidence="2">
    <location>
        <begin position="21"/>
        <end position="77"/>
    </location>
</feature>
<sequence>MGRREQPLDPLAGPVARFASELRKLRQDAGGLTYRAMARRAHYSPATLAQAAAGDRLPSLPVTLGYVEACGGDAEEWRARWQAAEQEALERAAEQDDAPAPYPGLARFEAEDHGRFFGRTALVERLAGLSRAHRLVLLAGASGSGKSSVLRAGLVPYLGGSIRVLTPGARPPLELPGAKLIIVDQFEEVFTLCADPAARRAFTDALLERARDESGSRVVLAVRADFFGHCAGHGALAEAARDATLLMNPMSAAELREAIIRPAAGAGLVVERELTARIIAEVEGEPGGLPLMSHALRETWRRRRSRTLAMAAYEASGGIRGSIARTSEDLYAGLTARQQERLRHLLLRLVNPGDDAQDTRRPADRAELATEDAQPLLERLAEARLVTLGEEQVDLAHEALLTAWPRLRGWIEEDRERIRLQRRLTEAATAWRDHDRDPGGLYRGVRLASACEQFTAAEELTPLEREFLAASIASRDGERRSRTRRRVAISGLLVLTLVAALLAWQQNTTSRARQREADARRAIGVAEGLRETDPVTAMRLSLAAWRVADLPETRSALLAAGAQRHQDVFIDPDGDPGTMRYLSADGRTLVSVGAGQVSTWDLDTHRRTALWPGLGDGHEQVGARKGDAWTLPMWGQDLAVVSWDLVAGRRDDRELGPAKDGFEMGMSGRGVIGYNAAGSTYRILVWDLARRRELLEVRVPRKAPSTLVSTWDAGPAMVRGDAEKRAYDDAGFPDATLSPDDRYLTVCVPGQRLQVWDVRAGRRMDTPWAPVVNRRQCQYEHVRFTPDGRRLAVVSDEAVRLWDLASGAEVASIAHRDVKEIGFSADGTFLAAADELDLLVWRVAWPEQPVVRHSLMGEQVADLRVDPQAGRIRYLSGTGRTWPATVRTLDAGPALTSPWEEDMVHKAVFSPDGALLALANGLTEPEGVRLRLHRPLSGGPPTDLPQIPCPHPPDLPSCAILLAFASDGRTLAFGASPMDHPELPVRVSLWDVAGGRTTDTLVVSEGKSEGGSEGGSEGEQVMPGAIAFAPDDTSLLVAQAPEVGAAKIWDLRTRTVTRTLPGVTAHRLALHPGRRLAVTSIGDVVDVRTGVKNPPSTSPGPGQAQAFSPGGRYLAAGDGSGKTILWDGAVKRRVGVLGASVTGGSGPRSAVTALAFSPDESVLAVGTGDGTLRLWDVASRQPIGTPLATPGDTILGLSFGADGGTLYAAGQHVPVQRYDLAPAATVAAVCRRAGGGLPEADWRASFARLPYQRTCPAAEDVPDD</sequence>
<dbReference type="Pfam" id="PF00400">
    <property type="entry name" value="WD40"/>
    <property type="match status" value="2"/>
</dbReference>
<dbReference type="Pfam" id="PF20703">
    <property type="entry name" value="nSTAND1"/>
    <property type="match status" value="2"/>
</dbReference>
<dbReference type="SUPFAM" id="SSF52540">
    <property type="entry name" value="P-loop containing nucleoside triphosphate hydrolases"/>
    <property type="match status" value="1"/>
</dbReference>
<evidence type="ECO:0000256" key="1">
    <source>
        <dbReference type="PROSITE-ProRule" id="PRU00221"/>
    </source>
</evidence>
<feature type="repeat" description="WD" evidence="1">
    <location>
        <begin position="1144"/>
        <end position="1185"/>
    </location>
</feature>
<dbReference type="PANTHER" id="PTHR19879:SF9">
    <property type="entry name" value="TRANSCRIPTION INITIATION FACTOR TFIID SUBUNIT 5"/>
    <property type="match status" value="1"/>
</dbReference>
<evidence type="ECO:0000313" key="3">
    <source>
        <dbReference type="EMBL" id="GAA3586186.1"/>
    </source>
</evidence>
<dbReference type="PANTHER" id="PTHR19879">
    <property type="entry name" value="TRANSCRIPTION INITIATION FACTOR TFIID"/>
    <property type="match status" value="1"/>
</dbReference>
<dbReference type="InterPro" id="IPR027417">
    <property type="entry name" value="P-loop_NTPase"/>
</dbReference>
<dbReference type="InterPro" id="IPR049052">
    <property type="entry name" value="nSTAND1"/>
</dbReference>
<dbReference type="CDD" id="cd00093">
    <property type="entry name" value="HTH_XRE"/>
    <property type="match status" value="1"/>
</dbReference>
<dbReference type="Proteomes" id="UP001500630">
    <property type="component" value="Unassembled WGS sequence"/>
</dbReference>
<evidence type="ECO:0000313" key="4">
    <source>
        <dbReference type="Proteomes" id="UP001500630"/>
    </source>
</evidence>
<dbReference type="InterPro" id="IPR001387">
    <property type="entry name" value="Cro/C1-type_HTH"/>
</dbReference>
<dbReference type="Gene3D" id="2.130.10.10">
    <property type="entry name" value="YVTN repeat-like/Quinoprotein amine dehydrogenase"/>
    <property type="match status" value="2"/>
</dbReference>
<dbReference type="InterPro" id="IPR036322">
    <property type="entry name" value="WD40_repeat_dom_sf"/>
</dbReference>
<dbReference type="EMBL" id="BAABDQ010000022">
    <property type="protein sequence ID" value="GAA3586186.1"/>
    <property type="molecule type" value="Genomic_DNA"/>
</dbReference>
<dbReference type="SMART" id="SM00320">
    <property type="entry name" value="WD40"/>
    <property type="match status" value="4"/>
</dbReference>
<dbReference type="InterPro" id="IPR001680">
    <property type="entry name" value="WD40_rpt"/>
</dbReference>
<name>A0ABP6YPE4_9ACTN</name>
<dbReference type="PROSITE" id="PS50294">
    <property type="entry name" value="WD_REPEATS_REGION"/>
    <property type="match status" value="1"/>
</dbReference>
<evidence type="ECO:0000259" key="2">
    <source>
        <dbReference type="SMART" id="SM00530"/>
    </source>
</evidence>
<reference evidence="4" key="1">
    <citation type="journal article" date="2019" name="Int. J. Syst. Evol. Microbiol.">
        <title>The Global Catalogue of Microorganisms (GCM) 10K type strain sequencing project: providing services to taxonomists for standard genome sequencing and annotation.</title>
        <authorList>
            <consortium name="The Broad Institute Genomics Platform"/>
            <consortium name="The Broad Institute Genome Sequencing Center for Infectious Disease"/>
            <person name="Wu L."/>
            <person name="Ma J."/>
        </authorList>
    </citation>
    <scope>NUCLEOTIDE SEQUENCE [LARGE SCALE GENOMIC DNA]</scope>
    <source>
        <strain evidence="4">JCM 17326</strain>
    </source>
</reference>
<dbReference type="InterPro" id="IPR015943">
    <property type="entry name" value="WD40/YVTN_repeat-like_dom_sf"/>
</dbReference>
<dbReference type="RefSeq" id="WP_345570286.1">
    <property type="nucleotide sequence ID" value="NZ_BAABDQ010000022.1"/>
</dbReference>
<keyword evidence="4" id="KW-1185">Reference proteome</keyword>
<accession>A0ABP6YPE4</accession>
<dbReference type="CDD" id="cd00267">
    <property type="entry name" value="ABC_ATPase"/>
    <property type="match status" value="1"/>
</dbReference>
<comment type="caution">
    <text evidence="3">The sequence shown here is derived from an EMBL/GenBank/DDBJ whole genome shotgun (WGS) entry which is preliminary data.</text>
</comment>
<gene>
    <name evidence="3" type="ORF">GCM10022419_080410</name>
</gene>
<dbReference type="SUPFAM" id="SSF50978">
    <property type="entry name" value="WD40 repeat-like"/>
    <property type="match status" value="1"/>
</dbReference>
<protein>
    <recommendedName>
        <fullName evidence="2">HTH cro/C1-type domain-containing protein</fullName>
    </recommendedName>
</protein>
<keyword evidence="1" id="KW-0853">WD repeat</keyword>
<dbReference type="SUPFAM" id="SSF50952">
    <property type="entry name" value="Soluble quinoprotein glucose dehydrogenase"/>
    <property type="match status" value="1"/>
</dbReference>
<dbReference type="InterPro" id="IPR011041">
    <property type="entry name" value="Quinoprot_gluc/sorb_DH_b-prop"/>
</dbReference>